<evidence type="ECO:0000259" key="4">
    <source>
        <dbReference type="PROSITE" id="PS50949"/>
    </source>
</evidence>
<accession>A0A5N0VHL7</accession>
<dbReference type="EMBL" id="VMNW02000004">
    <property type="protein sequence ID" value="KAA9165849.1"/>
    <property type="molecule type" value="Genomic_DNA"/>
</dbReference>
<keyword evidence="2" id="KW-0238">DNA-binding</keyword>
<evidence type="ECO:0000313" key="6">
    <source>
        <dbReference type="Proteomes" id="UP000319769"/>
    </source>
</evidence>
<dbReference type="PROSITE" id="PS50949">
    <property type="entry name" value="HTH_GNTR"/>
    <property type="match status" value="1"/>
</dbReference>
<keyword evidence="6" id="KW-1185">Reference proteome</keyword>
<dbReference type="InterPro" id="IPR036388">
    <property type="entry name" value="WH-like_DNA-bd_sf"/>
</dbReference>
<evidence type="ECO:0000256" key="1">
    <source>
        <dbReference type="ARBA" id="ARBA00023015"/>
    </source>
</evidence>
<dbReference type="Gene3D" id="1.10.10.10">
    <property type="entry name" value="Winged helix-like DNA-binding domain superfamily/Winged helix DNA-binding domain"/>
    <property type="match status" value="1"/>
</dbReference>
<dbReference type="Proteomes" id="UP000319769">
    <property type="component" value="Unassembled WGS sequence"/>
</dbReference>
<dbReference type="Gene3D" id="1.20.120.530">
    <property type="entry name" value="GntR ligand-binding domain-like"/>
    <property type="match status" value="1"/>
</dbReference>
<keyword evidence="1" id="KW-0805">Transcription regulation</keyword>
<keyword evidence="3" id="KW-0804">Transcription</keyword>
<dbReference type="SUPFAM" id="SSF48008">
    <property type="entry name" value="GntR ligand-binding domain-like"/>
    <property type="match status" value="1"/>
</dbReference>
<dbReference type="Pfam" id="PF07729">
    <property type="entry name" value="FCD"/>
    <property type="match status" value="1"/>
</dbReference>
<dbReference type="GO" id="GO:0003700">
    <property type="term" value="F:DNA-binding transcription factor activity"/>
    <property type="evidence" value="ECO:0007669"/>
    <property type="project" value="InterPro"/>
</dbReference>
<feature type="domain" description="HTH gntR-type" evidence="4">
    <location>
        <begin position="6"/>
        <end position="73"/>
    </location>
</feature>
<dbReference type="InterPro" id="IPR000524">
    <property type="entry name" value="Tscrpt_reg_HTH_GntR"/>
</dbReference>
<dbReference type="InterPro" id="IPR011711">
    <property type="entry name" value="GntR_C"/>
</dbReference>
<dbReference type="Pfam" id="PF00392">
    <property type="entry name" value="GntR"/>
    <property type="match status" value="1"/>
</dbReference>
<proteinExistence type="predicted"/>
<reference evidence="5" key="1">
    <citation type="submission" date="2019-09" db="EMBL/GenBank/DDBJ databases">
        <authorList>
            <person name="Teo W.F.A."/>
            <person name="Duangmal K."/>
        </authorList>
    </citation>
    <scope>NUCLEOTIDE SEQUENCE [LARGE SCALE GENOMIC DNA]</scope>
    <source>
        <strain evidence="5">K81G1</strain>
    </source>
</reference>
<evidence type="ECO:0000256" key="3">
    <source>
        <dbReference type="ARBA" id="ARBA00023163"/>
    </source>
</evidence>
<comment type="caution">
    <text evidence="5">The sequence shown here is derived from an EMBL/GenBank/DDBJ whole genome shotgun (WGS) entry which is preliminary data.</text>
</comment>
<evidence type="ECO:0000256" key="2">
    <source>
        <dbReference type="ARBA" id="ARBA00023125"/>
    </source>
</evidence>
<organism evidence="5 6">
    <name type="scientific">Amycolatopsis acidicola</name>
    <dbReference type="NCBI Taxonomy" id="2596893"/>
    <lineage>
        <taxon>Bacteria</taxon>
        <taxon>Bacillati</taxon>
        <taxon>Actinomycetota</taxon>
        <taxon>Actinomycetes</taxon>
        <taxon>Pseudonocardiales</taxon>
        <taxon>Pseudonocardiaceae</taxon>
        <taxon>Amycolatopsis</taxon>
    </lineage>
</organism>
<gene>
    <name evidence="5" type="ORF">FPZ12_005060</name>
</gene>
<dbReference type="SUPFAM" id="SSF46785">
    <property type="entry name" value="Winged helix' DNA-binding domain"/>
    <property type="match status" value="1"/>
</dbReference>
<dbReference type="AlphaFoldDB" id="A0A5N0VHL7"/>
<dbReference type="PANTHER" id="PTHR43537">
    <property type="entry name" value="TRANSCRIPTIONAL REGULATOR, GNTR FAMILY"/>
    <property type="match status" value="1"/>
</dbReference>
<name>A0A5N0VHL7_9PSEU</name>
<dbReference type="PANTHER" id="PTHR43537:SF24">
    <property type="entry name" value="GLUCONATE OPERON TRANSCRIPTIONAL REPRESSOR"/>
    <property type="match status" value="1"/>
</dbReference>
<dbReference type="CDD" id="cd07377">
    <property type="entry name" value="WHTH_GntR"/>
    <property type="match status" value="1"/>
</dbReference>
<dbReference type="OrthoDB" id="8664638at2"/>
<dbReference type="GO" id="GO:0003677">
    <property type="term" value="F:DNA binding"/>
    <property type="evidence" value="ECO:0007669"/>
    <property type="project" value="UniProtKB-KW"/>
</dbReference>
<dbReference type="PRINTS" id="PR00035">
    <property type="entry name" value="HTHGNTR"/>
</dbReference>
<dbReference type="InterPro" id="IPR008920">
    <property type="entry name" value="TF_FadR/GntR_C"/>
</dbReference>
<dbReference type="SMART" id="SM00895">
    <property type="entry name" value="FCD"/>
    <property type="match status" value="1"/>
</dbReference>
<dbReference type="InterPro" id="IPR036390">
    <property type="entry name" value="WH_DNA-bd_sf"/>
</dbReference>
<sequence length="216" mass="23531">MLGGVVAKSLSVLTALRAEIIEGTIPAGTRLKEEAIAARFGVSRVPIREALLQLESEGFIQTEKYKGATVSTRSQREVVELMQVRRGLEVLAATLAAEARGGERADDLRAIVEQGRRAGDAGAVEELPPLILEFHQVVARASGNTELIRMLDGLLRRIAWGFELELEDRIDTSWADHAAIATAILGGSPVQAGYLMDEHIRKDERIYRRHAAPSGT</sequence>
<evidence type="ECO:0000313" key="5">
    <source>
        <dbReference type="EMBL" id="KAA9165849.1"/>
    </source>
</evidence>
<protein>
    <submittedName>
        <fullName evidence="5">GntR family transcriptional regulator</fullName>
    </submittedName>
</protein>
<dbReference type="SMART" id="SM00345">
    <property type="entry name" value="HTH_GNTR"/>
    <property type="match status" value="1"/>
</dbReference>